<evidence type="ECO:0000256" key="12">
    <source>
        <dbReference type="ARBA" id="ARBA00047931"/>
    </source>
</evidence>
<dbReference type="EC" id="2.5.1.47" evidence="4"/>
<evidence type="ECO:0000256" key="6">
    <source>
        <dbReference type="ARBA" id="ARBA00022692"/>
    </source>
</evidence>
<comment type="subcellular location">
    <subcellularLocation>
        <location evidence="2">Mitochondrion outer membrane</location>
        <topology evidence="2">Single-pass membrane protein</topology>
    </subcellularLocation>
</comment>
<feature type="transmembrane region" description="Helical" evidence="14">
    <location>
        <begin position="12"/>
        <end position="35"/>
    </location>
</feature>
<dbReference type="PROSITE" id="PS00901">
    <property type="entry name" value="CYS_SYNTHASE"/>
    <property type="match status" value="1"/>
</dbReference>
<name>A0A7N0TXT1_KALFE</name>
<feature type="domain" description="Tryptophan synthase beta chain-like PALP" evidence="15">
    <location>
        <begin position="54"/>
        <end position="396"/>
    </location>
</feature>
<keyword evidence="17" id="KW-1185">Reference proteome</keyword>
<evidence type="ECO:0000313" key="17">
    <source>
        <dbReference type="Proteomes" id="UP000594263"/>
    </source>
</evidence>
<organism evidence="16 17">
    <name type="scientific">Kalanchoe fedtschenkoi</name>
    <name type="common">Lavender scallops</name>
    <name type="synonym">South American air plant</name>
    <dbReference type="NCBI Taxonomy" id="63787"/>
    <lineage>
        <taxon>Eukaryota</taxon>
        <taxon>Viridiplantae</taxon>
        <taxon>Streptophyta</taxon>
        <taxon>Embryophyta</taxon>
        <taxon>Tracheophyta</taxon>
        <taxon>Spermatophyta</taxon>
        <taxon>Magnoliopsida</taxon>
        <taxon>eudicotyledons</taxon>
        <taxon>Gunneridae</taxon>
        <taxon>Pentapetalae</taxon>
        <taxon>Saxifragales</taxon>
        <taxon>Crassulaceae</taxon>
        <taxon>Kalanchoe</taxon>
    </lineage>
</organism>
<dbReference type="FunFam" id="3.40.50.1100:FF:000096">
    <property type="entry name" value="Related to cysteine synthase"/>
    <property type="match status" value="1"/>
</dbReference>
<keyword evidence="7" id="KW-1000">Mitochondrion outer membrane</keyword>
<keyword evidence="11 14" id="KW-0472">Membrane</keyword>
<evidence type="ECO:0000256" key="5">
    <source>
        <dbReference type="ARBA" id="ARBA00022679"/>
    </source>
</evidence>
<proteinExistence type="inferred from homology"/>
<keyword evidence="5" id="KW-0808">Transferase</keyword>
<accession>A0A7N0TXT1</accession>
<dbReference type="Gramene" id="Kaladp0048s0401.1.v1.1">
    <property type="protein sequence ID" value="Kaladp0048s0401.1.v1.1"/>
    <property type="gene ID" value="Kaladp0048s0401.v1.1"/>
</dbReference>
<dbReference type="InterPro" id="IPR001926">
    <property type="entry name" value="TrpB-like_PALP"/>
</dbReference>
<dbReference type="InterPro" id="IPR036052">
    <property type="entry name" value="TrpB-like_PALP_sf"/>
</dbReference>
<evidence type="ECO:0000256" key="8">
    <source>
        <dbReference type="ARBA" id="ARBA00022898"/>
    </source>
</evidence>
<dbReference type="CDD" id="cd01561">
    <property type="entry name" value="CBS_like"/>
    <property type="match status" value="1"/>
</dbReference>
<dbReference type="InterPro" id="IPR001216">
    <property type="entry name" value="P-phosphate_BS"/>
</dbReference>
<evidence type="ECO:0000256" key="9">
    <source>
        <dbReference type="ARBA" id="ARBA00022989"/>
    </source>
</evidence>
<comment type="catalytic activity">
    <reaction evidence="12">
        <text>O-acetyl-L-serine + hydrogen sulfide = L-cysteine + acetate</text>
        <dbReference type="Rhea" id="RHEA:14829"/>
        <dbReference type="ChEBI" id="CHEBI:29919"/>
        <dbReference type="ChEBI" id="CHEBI:30089"/>
        <dbReference type="ChEBI" id="CHEBI:35235"/>
        <dbReference type="ChEBI" id="CHEBI:58340"/>
        <dbReference type="EC" id="2.5.1.47"/>
    </reaction>
</comment>
<dbReference type="InterPro" id="IPR050214">
    <property type="entry name" value="Cys_Synth/Cystath_Beta-Synth"/>
</dbReference>
<keyword evidence="8" id="KW-0663">Pyridoxal phosphate</keyword>
<evidence type="ECO:0000256" key="7">
    <source>
        <dbReference type="ARBA" id="ARBA00022787"/>
    </source>
</evidence>
<dbReference type="EnsemblPlants" id="Kaladp0048s0401.1.v1.1">
    <property type="protein sequence ID" value="Kaladp0048s0401.1.v1.1"/>
    <property type="gene ID" value="Kaladp0048s0401.v1.1"/>
</dbReference>
<evidence type="ECO:0000256" key="13">
    <source>
        <dbReference type="ARBA" id="ARBA00078545"/>
    </source>
</evidence>
<evidence type="ECO:0000259" key="15">
    <source>
        <dbReference type="Pfam" id="PF00291"/>
    </source>
</evidence>
<evidence type="ECO:0000256" key="14">
    <source>
        <dbReference type="SAM" id="Phobius"/>
    </source>
</evidence>
<dbReference type="GO" id="GO:0005741">
    <property type="term" value="C:mitochondrial outer membrane"/>
    <property type="evidence" value="ECO:0007669"/>
    <property type="project" value="UniProtKB-SubCell"/>
</dbReference>
<dbReference type="Proteomes" id="UP000594263">
    <property type="component" value="Unplaced"/>
</dbReference>
<dbReference type="GO" id="GO:0004124">
    <property type="term" value="F:cysteine synthase activity"/>
    <property type="evidence" value="ECO:0007669"/>
    <property type="project" value="UniProtKB-EC"/>
</dbReference>
<dbReference type="Gene3D" id="3.40.50.1100">
    <property type="match status" value="4"/>
</dbReference>
<comment type="cofactor">
    <cofactor evidence="1">
        <name>pyridoxal 5'-phosphate</name>
        <dbReference type="ChEBI" id="CHEBI:597326"/>
    </cofactor>
</comment>
<sequence length="429" mass="46106">MAPVTASGGTAVVTVAALSAVAVFSFFLCSYYSNLSIKKSRLSKKARLRKGLIDAIGNTPLIRINSLSDATGCEILGKAEFLNPGGSVKDRVAVKIIEEALDSGKLAVGGVVTEGSAGSTAISLATVAPAYGCKCHVVIPDDAAIEKSQIIEALGATVERVRPVSITHKDHFVNIARRRAQEADQLARQFSEEKKMIANDIEWVDRFYSKGDKEASHNPTNFKGGFFADQFENLANFRSHYEGTGPEIWEQTEGELDAFIAAAGTGGTVAGVSKFLKEKNPKIKCYLIDPPGSGLFNKVTRGVMYTKEEAEGKRLKNPFDTVTEGIGINRITQNFKMADLDGAFQGTDREAVEMSRYLLKKDGLFLGSSSAMNCVGAVRVAQSLGPGHTIVTILCDSGMRHQSKFHNPSYLAEHNLTPTATGLEFLGLS</sequence>
<evidence type="ECO:0000256" key="1">
    <source>
        <dbReference type="ARBA" id="ARBA00001933"/>
    </source>
</evidence>
<dbReference type="FunFam" id="3.40.50.1100:FF:000077">
    <property type="entry name" value="Cysteine synthase"/>
    <property type="match status" value="1"/>
</dbReference>
<evidence type="ECO:0000256" key="11">
    <source>
        <dbReference type="ARBA" id="ARBA00023136"/>
    </source>
</evidence>
<dbReference type="PANTHER" id="PTHR10314">
    <property type="entry name" value="CYSTATHIONINE BETA-SYNTHASE"/>
    <property type="match status" value="1"/>
</dbReference>
<reference evidence="16" key="1">
    <citation type="submission" date="2021-01" db="UniProtKB">
        <authorList>
            <consortium name="EnsemblPlants"/>
        </authorList>
    </citation>
    <scope>IDENTIFICATION</scope>
</reference>
<keyword evidence="10" id="KW-0496">Mitochondrion</keyword>
<keyword evidence="6 14" id="KW-0812">Transmembrane</keyword>
<dbReference type="FunFam" id="3.40.50.1100:FF:000049">
    <property type="entry name" value="Cysteine synthase, putative"/>
    <property type="match status" value="1"/>
</dbReference>
<dbReference type="OMA" id="GYKCLII"/>
<dbReference type="GO" id="GO:0006535">
    <property type="term" value="P:cysteine biosynthetic process from serine"/>
    <property type="evidence" value="ECO:0007669"/>
    <property type="project" value="InterPro"/>
</dbReference>
<dbReference type="Pfam" id="PF00291">
    <property type="entry name" value="PALP"/>
    <property type="match status" value="1"/>
</dbReference>
<comment type="similarity">
    <text evidence="3">Belongs to the cysteine synthase/cystathionine beta-synthase family.</text>
</comment>
<evidence type="ECO:0000256" key="10">
    <source>
        <dbReference type="ARBA" id="ARBA00023128"/>
    </source>
</evidence>
<evidence type="ECO:0000256" key="2">
    <source>
        <dbReference type="ARBA" id="ARBA00004572"/>
    </source>
</evidence>
<protein>
    <recommendedName>
        <fullName evidence="4">cysteine synthase</fullName>
        <ecNumber evidence="4">2.5.1.47</ecNumber>
    </recommendedName>
    <alternativeName>
        <fullName evidence="13">Cysteine synthase-like protein</fullName>
    </alternativeName>
</protein>
<dbReference type="AlphaFoldDB" id="A0A7N0TXT1"/>
<evidence type="ECO:0000256" key="3">
    <source>
        <dbReference type="ARBA" id="ARBA00007103"/>
    </source>
</evidence>
<dbReference type="SUPFAM" id="SSF53686">
    <property type="entry name" value="Tryptophan synthase beta subunit-like PLP-dependent enzymes"/>
    <property type="match status" value="1"/>
</dbReference>
<evidence type="ECO:0000313" key="16">
    <source>
        <dbReference type="EnsemblPlants" id="Kaladp0048s0401.1.v1.1"/>
    </source>
</evidence>
<evidence type="ECO:0000256" key="4">
    <source>
        <dbReference type="ARBA" id="ARBA00012681"/>
    </source>
</evidence>
<keyword evidence="9 14" id="KW-1133">Transmembrane helix</keyword>